<dbReference type="PRINTS" id="PR00081">
    <property type="entry name" value="GDHRDH"/>
</dbReference>
<dbReference type="Gene3D" id="3.40.50.720">
    <property type="entry name" value="NAD(P)-binding Rossmann-like Domain"/>
    <property type="match status" value="1"/>
</dbReference>
<dbReference type="OrthoDB" id="4577644at2"/>
<accession>A0A1H1FPH4</accession>
<name>A0A1H1FPH4_9MICC</name>
<dbReference type="Pfam" id="PF00106">
    <property type="entry name" value="adh_short"/>
    <property type="match status" value="1"/>
</dbReference>
<dbReference type="STRING" id="37928.SAMN04489742_3569"/>
<dbReference type="PANTHER" id="PTHR24320">
    <property type="entry name" value="RETINOL DEHYDROGENASE"/>
    <property type="match status" value="1"/>
</dbReference>
<comment type="similarity">
    <text evidence="1">Belongs to the short-chain dehydrogenases/reductases (SDR) family.</text>
</comment>
<sequence length="308" mass="33200">MTQDWIPNALPPLHGKTVVVTGGNAGLGYFTSEQLAEAGAKVVIAARNPQKAKAAITAIKARFPEAAVTYQHLDLASLASVRHAAARLSELEHIDSLVANAGVIGSPLRQNTADGFELQFGTNHLGHFALVAELMPALAAHGSRIVHVGSVSHRWVRPDFTTAAHPRKYSSYHSYALSKLAVMSFGFELAHRLEIVGSPATSVVAHPGYSRSMFTPRRPGVATHRPASAIQRRLSRPFAQGKDAGAWPLVRAAVDDDVRNGDYWGPDGPFQLRGQPALVRPQSHALERNAASRLIDLSQELTGFRLDL</sequence>
<dbReference type="GO" id="GO:0016491">
    <property type="term" value="F:oxidoreductase activity"/>
    <property type="evidence" value="ECO:0007669"/>
    <property type="project" value="UniProtKB-KW"/>
</dbReference>
<dbReference type="Proteomes" id="UP000181917">
    <property type="component" value="Unassembled WGS sequence"/>
</dbReference>
<dbReference type="KEGG" id="acry:AC20117_21510"/>
<dbReference type="RefSeq" id="WP_074701728.1">
    <property type="nucleotide sequence ID" value="NZ_CP018863.1"/>
</dbReference>
<keyword evidence="2" id="KW-0560">Oxidoreductase</keyword>
<evidence type="ECO:0000313" key="4">
    <source>
        <dbReference type="Proteomes" id="UP000181917"/>
    </source>
</evidence>
<keyword evidence="4" id="KW-1185">Reference proteome</keyword>
<reference evidence="3 4" key="1">
    <citation type="submission" date="2016-10" db="EMBL/GenBank/DDBJ databases">
        <authorList>
            <person name="de Groot N.N."/>
        </authorList>
    </citation>
    <scope>NUCLEOTIDE SEQUENCE [LARGE SCALE GENOMIC DNA]</scope>
    <source>
        <strain evidence="3 4">DSM 20117</strain>
    </source>
</reference>
<dbReference type="InterPro" id="IPR002347">
    <property type="entry name" value="SDR_fam"/>
</dbReference>
<dbReference type="AlphaFoldDB" id="A0A1H1FPH4"/>
<evidence type="ECO:0000256" key="1">
    <source>
        <dbReference type="ARBA" id="ARBA00006484"/>
    </source>
</evidence>
<dbReference type="EMBL" id="FNKH01000002">
    <property type="protein sequence ID" value="SDR02794.1"/>
    <property type="molecule type" value="Genomic_DNA"/>
</dbReference>
<organism evidence="3 4">
    <name type="scientific">Crystallibacter crystallopoietes</name>
    <dbReference type="NCBI Taxonomy" id="37928"/>
    <lineage>
        <taxon>Bacteria</taxon>
        <taxon>Bacillati</taxon>
        <taxon>Actinomycetota</taxon>
        <taxon>Actinomycetes</taxon>
        <taxon>Micrococcales</taxon>
        <taxon>Micrococcaceae</taxon>
        <taxon>Crystallibacter</taxon>
    </lineage>
</organism>
<gene>
    <name evidence="3" type="ORF">SAMN04489742_3569</name>
</gene>
<evidence type="ECO:0000256" key="2">
    <source>
        <dbReference type="ARBA" id="ARBA00023002"/>
    </source>
</evidence>
<protein>
    <submittedName>
        <fullName evidence="3">NAD(P)-dependent dehydrogenase, short-chain alcohol dehydrogenase family</fullName>
    </submittedName>
</protein>
<dbReference type="InterPro" id="IPR036291">
    <property type="entry name" value="NAD(P)-bd_dom_sf"/>
</dbReference>
<dbReference type="SUPFAM" id="SSF51735">
    <property type="entry name" value="NAD(P)-binding Rossmann-fold domains"/>
    <property type="match status" value="1"/>
</dbReference>
<evidence type="ECO:0000313" key="3">
    <source>
        <dbReference type="EMBL" id="SDR02794.1"/>
    </source>
</evidence>
<dbReference type="NCBIfam" id="NF004846">
    <property type="entry name" value="PRK06197.1"/>
    <property type="match status" value="1"/>
</dbReference>
<proteinExistence type="inferred from homology"/>
<dbReference type="PANTHER" id="PTHR24320:SF148">
    <property type="entry name" value="NAD(P)-BINDING ROSSMANN-FOLD SUPERFAMILY PROTEIN"/>
    <property type="match status" value="1"/>
</dbReference>